<dbReference type="Gene3D" id="3.40.50.300">
    <property type="entry name" value="P-loop containing nucleotide triphosphate hydrolases"/>
    <property type="match status" value="1"/>
</dbReference>
<sequence length="564" mass="65490">MDKINNILSYWYNLEFFSPFWPEKTQHTVFINSANKRIPWIEKSEAEYTYDIYLGKIKSQDLIMAMLGSIGEKDDTIEKDSSLSCICAFKLASDGVYIEESFSISAFVWAMAKIIAEKNLRTDLSTVEIDKLNSEMNDILMSFGKKLEYKDLEKIYNIVLEKILLHLEDNAFFAVINRKPNRKKNEMSKDDSKQRLQEDEKNDNNTDMLSSFYTSDIDMIRRKIHKEDKIVKYIDALNNPSTYRVEIDTDVSQMKKWLAPEKYPFGKWPSKYSPSLMQQIAINIGISNNEYSGGIFSVNGPPGTGKTTLLKEIIASNIVERALLLSEYQRPDDAFLQRNFDSHENDHLKYYYQPDSKLVKFGIIVASNNNAAVESISKELPIAEAVENSNTRLFDIEKNKEIYFTDMAKTLMGSDEECWGLISARLGKKSNIDELKQALWFNKKSVNLQQLYKEEQPDWEQAKEDFINKYNEVLNYRNLIQEAVENTNKHDQIVQEYNDAKNEISTAKRKITEQENLINRKIEEQQNIKHQIEMLTENGNILQTFLLEKGIFLLIEKGFACIEI</sequence>
<name>A0A1M6IJI3_9FIRM</name>
<dbReference type="EMBL" id="FQZS01000033">
    <property type="protein sequence ID" value="SHJ34549.1"/>
    <property type="molecule type" value="Genomic_DNA"/>
</dbReference>
<evidence type="ECO:0000256" key="2">
    <source>
        <dbReference type="SAM" id="MobiDB-lite"/>
    </source>
</evidence>
<dbReference type="AlphaFoldDB" id="A0A1M6IJI3"/>
<feature type="compositionally biased region" description="Basic and acidic residues" evidence="2">
    <location>
        <begin position="183"/>
        <end position="204"/>
    </location>
</feature>
<evidence type="ECO:0000313" key="4">
    <source>
        <dbReference type="Proteomes" id="UP000184442"/>
    </source>
</evidence>
<protein>
    <submittedName>
        <fullName evidence="3">AAA domain-containing protein</fullName>
    </submittedName>
</protein>
<dbReference type="InterPro" id="IPR027417">
    <property type="entry name" value="P-loop_NTPase"/>
</dbReference>
<keyword evidence="1" id="KW-0175">Coiled coil</keyword>
<dbReference type="SUPFAM" id="SSF52540">
    <property type="entry name" value="P-loop containing nucleoside triphosphate hydrolases"/>
    <property type="match status" value="2"/>
</dbReference>
<dbReference type="RefSeq" id="WP_073027679.1">
    <property type="nucleotide sequence ID" value="NZ_FQZS01000033.1"/>
</dbReference>
<proteinExistence type="predicted"/>
<keyword evidence="4" id="KW-1185">Reference proteome</keyword>
<dbReference type="STRING" id="1122184.SAMN02745176_03288"/>
<dbReference type="Proteomes" id="UP000184442">
    <property type="component" value="Unassembled WGS sequence"/>
</dbReference>
<accession>A0A1M6IJI3</accession>
<feature type="region of interest" description="Disordered" evidence="2">
    <location>
        <begin position="183"/>
        <end position="207"/>
    </location>
</feature>
<reference evidence="3 4" key="1">
    <citation type="submission" date="2016-11" db="EMBL/GenBank/DDBJ databases">
        <authorList>
            <person name="Jaros S."/>
            <person name="Januszkiewicz K."/>
            <person name="Wedrychowicz H."/>
        </authorList>
    </citation>
    <scope>NUCLEOTIDE SEQUENCE [LARGE SCALE GENOMIC DNA]</scope>
    <source>
        <strain evidence="3 4">DSM 19022</strain>
    </source>
</reference>
<gene>
    <name evidence="3" type="ORF">SAMN02745176_03288</name>
</gene>
<organism evidence="3 4">
    <name type="scientific">Lutispora thermophila DSM 19022</name>
    <dbReference type="NCBI Taxonomy" id="1122184"/>
    <lineage>
        <taxon>Bacteria</taxon>
        <taxon>Bacillati</taxon>
        <taxon>Bacillota</taxon>
        <taxon>Clostridia</taxon>
        <taxon>Lutisporales</taxon>
        <taxon>Lutisporaceae</taxon>
        <taxon>Lutispora</taxon>
    </lineage>
</organism>
<dbReference type="OrthoDB" id="9757917at2"/>
<feature type="coiled-coil region" evidence="1">
    <location>
        <begin position="490"/>
        <end position="538"/>
    </location>
</feature>
<evidence type="ECO:0000256" key="1">
    <source>
        <dbReference type="SAM" id="Coils"/>
    </source>
</evidence>
<evidence type="ECO:0000313" key="3">
    <source>
        <dbReference type="EMBL" id="SHJ34549.1"/>
    </source>
</evidence>